<feature type="transmembrane region" description="Helical" evidence="10">
    <location>
        <begin position="134"/>
        <end position="152"/>
    </location>
</feature>
<dbReference type="InterPro" id="IPR003439">
    <property type="entry name" value="ABC_transporter-like_ATP-bd"/>
</dbReference>
<dbReference type="GO" id="GO:0005524">
    <property type="term" value="F:ATP binding"/>
    <property type="evidence" value="ECO:0007669"/>
    <property type="project" value="UniProtKB-KW"/>
</dbReference>
<dbReference type="PROSITE" id="PS50893">
    <property type="entry name" value="ABC_TRANSPORTER_2"/>
    <property type="match status" value="1"/>
</dbReference>
<dbReference type="RefSeq" id="WP_156342253.1">
    <property type="nucleotide sequence ID" value="NZ_CACRSY010000009.1"/>
</dbReference>
<evidence type="ECO:0000259" key="11">
    <source>
        <dbReference type="PROSITE" id="PS50893"/>
    </source>
</evidence>
<evidence type="ECO:0000256" key="5">
    <source>
        <dbReference type="ARBA" id="ARBA00022741"/>
    </source>
</evidence>
<dbReference type="FunFam" id="3.40.50.300:FF:000221">
    <property type="entry name" value="Multidrug ABC transporter ATP-binding protein"/>
    <property type="match status" value="1"/>
</dbReference>
<feature type="transmembrane region" description="Helical" evidence="10">
    <location>
        <begin position="158"/>
        <end position="178"/>
    </location>
</feature>
<dbReference type="GO" id="GO:0005886">
    <property type="term" value="C:plasma membrane"/>
    <property type="evidence" value="ECO:0007669"/>
    <property type="project" value="UniProtKB-SubCell"/>
</dbReference>
<keyword evidence="7 10" id="KW-1133">Transmembrane helix</keyword>
<evidence type="ECO:0000256" key="1">
    <source>
        <dbReference type="ARBA" id="ARBA00004651"/>
    </source>
</evidence>
<proteinExistence type="predicted"/>
<keyword evidence="8 10" id="KW-0472">Membrane</keyword>
<feature type="transmembrane region" description="Helical" evidence="10">
    <location>
        <begin position="50"/>
        <end position="70"/>
    </location>
</feature>
<dbReference type="PANTHER" id="PTHR43394:SF1">
    <property type="entry name" value="ATP-BINDING CASSETTE SUB-FAMILY B MEMBER 10, MITOCHONDRIAL"/>
    <property type="match status" value="1"/>
</dbReference>
<dbReference type="InterPro" id="IPR011527">
    <property type="entry name" value="ABC1_TM_dom"/>
</dbReference>
<sequence>MIKTLAAQIKEFKKDSVLTPIFMILEVLFETMIPFLMASIIDKGVETGDIWHICKVGIAMAILALCGLWAGMMGAKYASRASAGFARNLRKAMYDNIQTFSFSNIDKFSTAGLITRLTTDVTNLQMAYQMLLRMFTRAPASLICAMVMAFTINAELASIYLAAVIGLGICLVLIMSRATKYFQQVFKKYDELNASVQENISGIRVVKAYVREDYENNKFFKAAENVYKMFIKAENIIVANMPLMMFAVYACILGLSWLGANMIVVGDLTTGELMSLLTYCMNIMMSLMMLSMIFVMVTMSFASAERITEVLNEKADICNPENPVKEVKDGSIVFKDVSFSYKKDSQESVLSDINLEIASGETIGIIGGTGSAKSSLVNLISRLYDVTKGEVLVGGVDVRAYDLEELRNQVAVVLQKNVLFSGTILENLRWGNKNATEEECKRVCELACADEFIENMPEKYHTYIEQGGSNVSGGQKQRLCIARALLKKPKILILDDSTSAVDTATDAKIRKAFAQEIPDTTKLIIAQRISSIKNADRIIVMEEGKINGMGTHEELMETNAIYRDVYQSQNQGGGDFDENVKQGGEKE</sequence>
<accession>A0A6N2T4K4</accession>
<evidence type="ECO:0000256" key="7">
    <source>
        <dbReference type="ARBA" id="ARBA00022989"/>
    </source>
</evidence>
<feature type="compositionally biased region" description="Basic and acidic residues" evidence="9">
    <location>
        <begin position="578"/>
        <end position="587"/>
    </location>
</feature>
<dbReference type="Gene3D" id="3.40.50.300">
    <property type="entry name" value="P-loop containing nucleotide triphosphate hydrolases"/>
    <property type="match status" value="1"/>
</dbReference>
<evidence type="ECO:0000313" key="13">
    <source>
        <dbReference type="EMBL" id="VYS99411.1"/>
    </source>
</evidence>
<dbReference type="InterPro" id="IPR039421">
    <property type="entry name" value="Type_1_exporter"/>
</dbReference>
<keyword evidence="2" id="KW-0813">Transport</keyword>
<protein>
    <submittedName>
        <fullName evidence="13">Putative ABC transporter ATP-binding protein</fullName>
    </submittedName>
</protein>
<dbReference type="GO" id="GO:0015421">
    <property type="term" value="F:ABC-type oligopeptide transporter activity"/>
    <property type="evidence" value="ECO:0007669"/>
    <property type="project" value="TreeGrafter"/>
</dbReference>
<feature type="region of interest" description="Disordered" evidence="9">
    <location>
        <begin position="568"/>
        <end position="587"/>
    </location>
</feature>
<dbReference type="PROSITE" id="PS50929">
    <property type="entry name" value="ABC_TM1F"/>
    <property type="match status" value="1"/>
</dbReference>
<dbReference type="InterPro" id="IPR003593">
    <property type="entry name" value="AAA+_ATPase"/>
</dbReference>
<organism evidence="13">
    <name type="scientific">Blautia hansenii</name>
    <name type="common">Ruminococcus hansenii</name>
    <dbReference type="NCBI Taxonomy" id="1322"/>
    <lineage>
        <taxon>Bacteria</taxon>
        <taxon>Bacillati</taxon>
        <taxon>Bacillota</taxon>
        <taxon>Clostridia</taxon>
        <taxon>Lachnospirales</taxon>
        <taxon>Lachnospiraceae</taxon>
        <taxon>Blautia</taxon>
    </lineage>
</organism>
<dbReference type="Gene3D" id="1.20.1560.10">
    <property type="entry name" value="ABC transporter type 1, transmembrane domain"/>
    <property type="match status" value="1"/>
</dbReference>
<evidence type="ECO:0000256" key="4">
    <source>
        <dbReference type="ARBA" id="ARBA00022692"/>
    </source>
</evidence>
<reference evidence="13" key="1">
    <citation type="submission" date="2019-11" db="EMBL/GenBank/DDBJ databases">
        <authorList>
            <person name="Feng L."/>
        </authorList>
    </citation>
    <scope>NUCLEOTIDE SEQUENCE</scope>
    <source>
        <strain evidence="13">BhanseniiLFYP23</strain>
    </source>
</reference>
<dbReference type="SUPFAM" id="SSF90123">
    <property type="entry name" value="ABC transporter transmembrane region"/>
    <property type="match status" value="1"/>
</dbReference>
<keyword evidence="6 13" id="KW-0067">ATP-binding</keyword>
<keyword evidence="5" id="KW-0547">Nucleotide-binding</keyword>
<dbReference type="SUPFAM" id="SSF52540">
    <property type="entry name" value="P-loop containing nucleoside triphosphate hydrolases"/>
    <property type="match status" value="1"/>
</dbReference>
<dbReference type="CDD" id="cd18548">
    <property type="entry name" value="ABC_6TM_Tm287_like"/>
    <property type="match status" value="1"/>
</dbReference>
<dbReference type="InterPro" id="IPR027417">
    <property type="entry name" value="P-loop_NTPase"/>
</dbReference>
<evidence type="ECO:0000259" key="12">
    <source>
        <dbReference type="PROSITE" id="PS50929"/>
    </source>
</evidence>
<evidence type="ECO:0000256" key="8">
    <source>
        <dbReference type="ARBA" id="ARBA00023136"/>
    </source>
</evidence>
<feature type="transmembrane region" description="Helical" evidence="10">
    <location>
        <begin position="21"/>
        <end position="38"/>
    </location>
</feature>
<feature type="domain" description="ABC transporter" evidence="11">
    <location>
        <begin position="332"/>
        <end position="568"/>
    </location>
</feature>
<comment type="subcellular location">
    <subcellularLocation>
        <location evidence="1">Cell membrane</location>
        <topology evidence="1">Multi-pass membrane protein</topology>
    </subcellularLocation>
</comment>
<name>A0A6N2T4K4_BLAHA</name>
<keyword evidence="3" id="KW-1003">Cell membrane</keyword>
<feature type="transmembrane region" description="Helical" evidence="10">
    <location>
        <begin position="237"/>
        <end position="264"/>
    </location>
</feature>
<dbReference type="SMART" id="SM00382">
    <property type="entry name" value="AAA"/>
    <property type="match status" value="1"/>
</dbReference>
<evidence type="ECO:0000256" key="2">
    <source>
        <dbReference type="ARBA" id="ARBA00022448"/>
    </source>
</evidence>
<evidence type="ECO:0000256" key="9">
    <source>
        <dbReference type="SAM" id="MobiDB-lite"/>
    </source>
</evidence>
<feature type="transmembrane region" description="Helical" evidence="10">
    <location>
        <begin position="276"/>
        <end position="297"/>
    </location>
</feature>
<evidence type="ECO:0000256" key="10">
    <source>
        <dbReference type="SAM" id="Phobius"/>
    </source>
</evidence>
<dbReference type="EMBL" id="CACRSY010000009">
    <property type="protein sequence ID" value="VYS99411.1"/>
    <property type="molecule type" value="Genomic_DNA"/>
</dbReference>
<keyword evidence="4 10" id="KW-0812">Transmembrane</keyword>
<evidence type="ECO:0000256" key="6">
    <source>
        <dbReference type="ARBA" id="ARBA00022840"/>
    </source>
</evidence>
<dbReference type="InterPro" id="IPR036640">
    <property type="entry name" value="ABC1_TM_sf"/>
</dbReference>
<dbReference type="GO" id="GO:0016887">
    <property type="term" value="F:ATP hydrolysis activity"/>
    <property type="evidence" value="ECO:0007669"/>
    <property type="project" value="InterPro"/>
</dbReference>
<dbReference type="InterPro" id="IPR017871">
    <property type="entry name" value="ABC_transporter-like_CS"/>
</dbReference>
<feature type="domain" description="ABC transmembrane type-1" evidence="12">
    <location>
        <begin position="17"/>
        <end position="299"/>
    </location>
</feature>
<dbReference type="Pfam" id="PF00664">
    <property type="entry name" value="ABC_membrane"/>
    <property type="match status" value="1"/>
</dbReference>
<evidence type="ECO:0000256" key="3">
    <source>
        <dbReference type="ARBA" id="ARBA00022475"/>
    </source>
</evidence>
<dbReference type="AlphaFoldDB" id="A0A6N2T4K4"/>
<gene>
    <name evidence="13" type="ORF">BHLFYP23_02379</name>
</gene>
<dbReference type="PROSITE" id="PS00211">
    <property type="entry name" value="ABC_TRANSPORTER_1"/>
    <property type="match status" value="1"/>
</dbReference>
<dbReference type="PANTHER" id="PTHR43394">
    <property type="entry name" value="ATP-DEPENDENT PERMEASE MDL1, MITOCHONDRIAL"/>
    <property type="match status" value="1"/>
</dbReference>
<dbReference type="Pfam" id="PF00005">
    <property type="entry name" value="ABC_tran"/>
    <property type="match status" value="1"/>
</dbReference>